<dbReference type="PANTHER" id="PTHR36441">
    <property type="entry name" value="HYPOTHETICAL CYTOSOLIC PROTEIN"/>
    <property type="match status" value="1"/>
</dbReference>
<keyword evidence="2" id="KW-1185">Reference proteome</keyword>
<reference evidence="1 2" key="2">
    <citation type="journal article" date="2010" name="Stand. Genomic Sci.">
        <title>Complete genome sequence of Desulfohalobium retbaense type strain (HR(100)).</title>
        <authorList>
            <person name="Spring S."/>
            <person name="Nolan M."/>
            <person name="Lapidus A."/>
            <person name="Glavina Del Rio T."/>
            <person name="Copeland A."/>
            <person name="Tice H."/>
            <person name="Cheng J.F."/>
            <person name="Lucas S."/>
            <person name="Land M."/>
            <person name="Chen F."/>
            <person name="Bruce D."/>
            <person name="Goodwin L."/>
            <person name="Pitluck S."/>
            <person name="Ivanova N."/>
            <person name="Mavromatis K."/>
            <person name="Mikhailova N."/>
            <person name="Pati A."/>
            <person name="Chen A."/>
            <person name="Palaniappan K."/>
            <person name="Hauser L."/>
            <person name="Chang Y.J."/>
            <person name="Jeffries C.D."/>
            <person name="Munk C."/>
            <person name="Kiss H."/>
            <person name="Chain P."/>
            <person name="Han C."/>
            <person name="Brettin T."/>
            <person name="Detter J.C."/>
            <person name="Schuler E."/>
            <person name="Goker M."/>
            <person name="Rohde M."/>
            <person name="Bristow J."/>
            <person name="Eisen J.A."/>
            <person name="Markowitz V."/>
            <person name="Hugenholtz P."/>
            <person name="Kyrpides N.C."/>
            <person name="Klenk H.P."/>
        </authorList>
    </citation>
    <scope>NUCLEOTIDE SEQUENCE [LARGE SCALE GENOMIC DNA]</scope>
    <source>
        <strain evidence="1 2">DSM 5692</strain>
    </source>
</reference>
<accession>C8X0G6</accession>
<evidence type="ECO:0008006" key="3">
    <source>
        <dbReference type="Google" id="ProtNLM"/>
    </source>
</evidence>
<proteinExistence type="predicted"/>
<dbReference type="PANTHER" id="PTHR36441:SF1">
    <property type="entry name" value="DUF503 DOMAIN-CONTAINING PROTEIN"/>
    <property type="match status" value="1"/>
</dbReference>
<dbReference type="eggNOG" id="COG1550">
    <property type="taxonomic scope" value="Bacteria"/>
</dbReference>
<reference evidence="2" key="1">
    <citation type="submission" date="2009-09" db="EMBL/GenBank/DDBJ databases">
        <title>The complete chromosome of Desulfohalobium retbaense DSM 5692.</title>
        <authorList>
            <consortium name="US DOE Joint Genome Institute (JGI-PGF)"/>
            <person name="Lucas S."/>
            <person name="Copeland A."/>
            <person name="Lapidus A."/>
            <person name="Glavina del Rio T."/>
            <person name="Dalin E."/>
            <person name="Tice H."/>
            <person name="Bruce D."/>
            <person name="Goodwin L."/>
            <person name="Pitluck S."/>
            <person name="Kyrpides N."/>
            <person name="Mavromatis K."/>
            <person name="Ivanova N."/>
            <person name="Mikhailova N."/>
            <person name="Munk A.C."/>
            <person name="Brettin T."/>
            <person name="Detter J.C."/>
            <person name="Han C."/>
            <person name="Tapia R."/>
            <person name="Larimer F."/>
            <person name="Land M."/>
            <person name="Hauser L."/>
            <person name="Markowitz V."/>
            <person name="Cheng J.-F."/>
            <person name="Hugenholtz P."/>
            <person name="Woyke T."/>
            <person name="Wu D."/>
            <person name="Spring S."/>
            <person name="Klenk H.-P."/>
            <person name="Eisen J.A."/>
        </authorList>
    </citation>
    <scope>NUCLEOTIDE SEQUENCE [LARGE SCALE GENOMIC DNA]</scope>
    <source>
        <strain evidence="2">DSM 5692</strain>
    </source>
</reference>
<dbReference type="SUPFAM" id="SSF103007">
    <property type="entry name" value="Hypothetical protein TT1725"/>
    <property type="match status" value="1"/>
</dbReference>
<evidence type="ECO:0000313" key="2">
    <source>
        <dbReference type="Proteomes" id="UP000001052"/>
    </source>
</evidence>
<protein>
    <recommendedName>
        <fullName evidence="3">DUF503 domain-containing protein</fullName>
    </recommendedName>
</protein>
<dbReference type="OrthoDB" id="9809023at2"/>
<dbReference type="Pfam" id="PF04456">
    <property type="entry name" value="DUF503"/>
    <property type="match status" value="1"/>
</dbReference>
<organism evidence="1 2">
    <name type="scientific">Desulfohalobium retbaense (strain ATCC 49708 / DSM 5692 / JCM 16813 / HR100)</name>
    <dbReference type="NCBI Taxonomy" id="485915"/>
    <lineage>
        <taxon>Bacteria</taxon>
        <taxon>Pseudomonadati</taxon>
        <taxon>Thermodesulfobacteriota</taxon>
        <taxon>Desulfovibrionia</taxon>
        <taxon>Desulfovibrionales</taxon>
        <taxon>Desulfohalobiaceae</taxon>
        <taxon>Desulfohalobium</taxon>
    </lineage>
</organism>
<dbReference type="EMBL" id="CP001734">
    <property type="protein sequence ID" value="ACV67791.1"/>
    <property type="molecule type" value="Genomic_DNA"/>
</dbReference>
<evidence type="ECO:0000313" key="1">
    <source>
        <dbReference type="EMBL" id="ACV67791.1"/>
    </source>
</evidence>
<dbReference type="RefSeq" id="WP_015750949.1">
    <property type="nucleotide sequence ID" value="NC_013223.1"/>
</dbReference>
<dbReference type="HOGENOM" id="CLU_149981_4_1_7"/>
<dbReference type="STRING" id="485915.Dret_0494"/>
<dbReference type="InterPro" id="IPR036746">
    <property type="entry name" value="TT1725-like_sf"/>
</dbReference>
<dbReference type="AlphaFoldDB" id="C8X0G6"/>
<dbReference type="KEGG" id="drt:Dret_0494"/>
<name>C8X0G6_DESRD</name>
<gene>
    <name evidence="1" type="ordered locus">Dret_0494</name>
</gene>
<sequence length="95" mass="10765">MHIGLLSIEFYLHGIGSLKDKRRIANSLKQKLRNKFNVAVAEIDTQHSHTWLKLEILTLANERARVESVLNKALAMVEAISDEEITDVHTDIFGV</sequence>
<dbReference type="Gene3D" id="3.30.70.1120">
    <property type="entry name" value="TT1725-like"/>
    <property type="match status" value="1"/>
</dbReference>
<dbReference type="InterPro" id="IPR007546">
    <property type="entry name" value="DUF503"/>
</dbReference>
<dbReference type="Proteomes" id="UP000001052">
    <property type="component" value="Chromosome"/>
</dbReference>